<reference evidence="2 3" key="1">
    <citation type="submission" date="2015-01" db="EMBL/GenBank/DDBJ databases">
        <title>The Genome Sequence of Fonsecaea pedrosoi CBS 271.37.</title>
        <authorList>
            <consortium name="The Broad Institute Genomics Platform"/>
            <person name="Cuomo C."/>
            <person name="de Hoog S."/>
            <person name="Gorbushina A."/>
            <person name="Stielow B."/>
            <person name="Teixiera M."/>
            <person name="Abouelleil A."/>
            <person name="Chapman S.B."/>
            <person name="Priest M."/>
            <person name="Young S.K."/>
            <person name="Wortman J."/>
            <person name="Nusbaum C."/>
            <person name="Birren B."/>
        </authorList>
    </citation>
    <scope>NUCLEOTIDE SEQUENCE [LARGE SCALE GENOMIC DNA]</scope>
    <source>
        <strain evidence="2 3">CBS 271.37</strain>
    </source>
</reference>
<dbReference type="VEuPathDB" id="FungiDB:Z517_08525"/>
<dbReference type="AlphaFoldDB" id="A0A0D2EWW9"/>
<evidence type="ECO:0000313" key="2">
    <source>
        <dbReference type="EMBL" id="KIW78687.1"/>
    </source>
</evidence>
<dbReference type="RefSeq" id="XP_013282495.1">
    <property type="nucleotide sequence ID" value="XM_013427041.1"/>
</dbReference>
<evidence type="ECO:0000256" key="1">
    <source>
        <dbReference type="SAM" id="MobiDB-lite"/>
    </source>
</evidence>
<sequence length="164" mass="18644">MQERKSLLSGRFTSTSNPATGSWYRAPSLVQRDRIEPEWKQQGSPVSNAHPQRTRLPRMLQTFLLLQMTQAFRLRGLRVWCKRPGRSFAVDIASASTVELFTNPPEGSSPENSSPKVDLGADENTAGPDDVSMASVMKFPRTADWMPDDAEEWRQTWVILFDRF</sequence>
<dbReference type="GeneID" id="25308015"/>
<feature type="compositionally biased region" description="Polar residues" evidence="1">
    <location>
        <begin position="11"/>
        <end position="20"/>
    </location>
</feature>
<accession>A0A0D2EWW9</accession>
<evidence type="ECO:0000313" key="3">
    <source>
        <dbReference type="Proteomes" id="UP000053029"/>
    </source>
</evidence>
<dbReference type="EMBL" id="KN846973">
    <property type="protein sequence ID" value="KIW78687.1"/>
    <property type="molecule type" value="Genomic_DNA"/>
</dbReference>
<proteinExistence type="predicted"/>
<feature type="compositionally biased region" description="Low complexity" evidence="1">
    <location>
        <begin position="103"/>
        <end position="115"/>
    </location>
</feature>
<feature type="region of interest" description="Disordered" evidence="1">
    <location>
        <begin position="1"/>
        <end position="26"/>
    </location>
</feature>
<dbReference type="Proteomes" id="UP000053029">
    <property type="component" value="Unassembled WGS sequence"/>
</dbReference>
<dbReference type="HOGENOM" id="CLU_1619051_0_0_1"/>
<gene>
    <name evidence="2" type="ORF">Z517_08525</name>
</gene>
<protein>
    <submittedName>
        <fullName evidence="2">Uncharacterized protein</fullName>
    </submittedName>
</protein>
<organism evidence="2 3">
    <name type="scientific">Fonsecaea pedrosoi CBS 271.37</name>
    <dbReference type="NCBI Taxonomy" id="1442368"/>
    <lineage>
        <taxon>Eukaryota</taxon>
        <taxon>Fungi</taxon>
        <taxon>Dikarya</taxon>
        <taxon>Ascomycota</taxon>
        <taxon>Pezizomycotina</taxon>
        <taxon>Eurotiomycetes</taxon>
        <taxon>Chaetothyriomycetidae</taxon>
        <taxon>Chaetothyriales</taxon>
        <taxon>Herpotrichiellaceae</taxon>
        <taxon>Fonsecaea</taxon>
    </lineage>
</organism>
<keyword evidence="3" id="KW-1185">Reference proteome</keyword>
<feature type="region of interest" description="Disordered" evidence="1">
    <location>
        <begin position="101"/>
        <end position="132"/>
    </location>
</feature>
<name>A0A0D2EWW9_9EURO</name>